<dbReference type="PANTHER" id="PTHR38032:SF1">
    <property type="entry name" value="RNA-BINDING PROTEIN KHPB N-TERMINAL DOMAIN-CONTAINING PROTEIN"/>
    <property type="match status" value="1"/>
</dbReference>
<protein>
    <submittedName>
        <fullName evidence="3">FapA family protein</fullName>
    </submittedName>
</protein>
<reference evidence="3" key="2">
    <citation type="submission" date="2022-10" db="EMBL/GenBank/DDBJ databases">
        <authorList>
            <person name="Aronson H.S."/>
        </authorList>
    </citation>
    <scope>NUCLEOTIDE SEQUENCE</scope>
    <source>
        <strain evidence="3">RS19-109</strain>
    </source>
</reference>
<keyword evidence="4" id="KW-1185">Reference proteome</keyword>
<accession>A0A9X4MDI9</accession>
<dbReference type="EMBL" id="JAPHEH010000001">
    <property type="protein sequence ID" value="MDG4474582.1"/>
    <property type="molecule type" value="Genomic_DNA"/>
</dbReference>
<dbReference type="InterPro" id="IPR046865">
    <property type="entry name" value="FapA_b_solenoid"/>
</dbReference>
<dbReference type="RefSeq" id="WP_307631564.1">
    <property type="nucleotide sequence ID" value="NZ_JAPHEH010000001.1"/>
</dbReference>
<dbReference type="Pfam" id="PF03961">
    <property type="entry name" value="FapA"/>
    <property type="match status" value="1"/>
</dbReference>
<evidence type="ECO:0000256" key="1">
    <source>
        <dbReference type="SAM" id="Coils"/>
    </source>
</evidence>
<organism evidence="3 4">
    <name type="scientific">Thiovibrio frasassiensis</name>
    <dbReference type="NCBI Taxonomy" id="2984131"/>
    <lineage>
        <taxon>Bacteria</taxon>
        <taxon>Pseudomonadati</taxon>
        <taxon>Thermodesulfobacteriota</taxon>
        <taxon>Desulfobulbia</taxon>
        <taxon>Desulfobulbales</taxon>
        <taxon>Thiovibrionaceae</taxon>
        <taxon>Thiovibrio</taxon>
    </lineage>
</organism>
<gene>
    <name evidence="3" type="ORF">OLX77_00230</name>
</gene>
<dbReference type="Pfam" id="PF20250">
    <property type="entry name" value="FapA_N"/>
    <property type="match status" value="1"/>
</dbReference>
<feature type="domain" description="Flagellar Assembly Protein A N-terminal region" evidence="2">
    <location>
        <begin position="19"/>
        <end position="182"/>
    </location>
</feature>
<dbReference type="InterPro" id="IPR046866">
    <property type="entry name" value="FapA_N"/>
</dbReference>
<comment type="caution">
    <text evidence="3">The sequence shown here is derived from an EMBL/GenBank/DDBJ whole genome shotgun (WGS) entry which is preliminary data.</text>
</comment>
<evidence type="ECO:0000313" key="4">
    <source>
        <dbReference type="Proteomes" id="UP001154240"/>
    </source>
</evidence>
<name>A0A9X4MDI9_9BACT</name>
<proteinExistence type="predicted"/>
<sequence length="480" mass="51199">MASEKLFKGGVEIQNGAFILRVTKDRLQAVVTMKDAKAGAQLVLDLLQKELAENGIISGILPTPESAGGGSFIVAKGSPPVPGENARVKMHVKPATPGPQRADPDKDQVDFRELGTIVNVAKDRLLLEKIAPSQGKAGQDVFGVGISAKAGKDSKLKYGKGVTLSPDEMKIFAALDGKFVMAEGRPTVFGEHAIAGDVDMKVGNIVFGGAKLVISGEVLPGFSVKCRGDIWIGQGVNNSSVMAGGSLTVIGGVVGEESKLRAKGDITVDFVENGPKLETASYLRVNDVLLQAHASVGKDVIATQGNGTIIGGKIIAAGSVHVKELGCEAEVVTEVCVGLVPSLQMKKQKIEEELTLWSDRLNEVIKNISALEKIKKEAGAQFPAEKSTLLAKCKGFMPKAMDKVTLLTEESQALELELEQMVNEVVYVYGHLFPGVVVKIGSLVRTITLEEELSVVYFDKETRQILVRKMSRDERDAMPA</sequence>
<evidence type="ECO:0000259" key="2">
    <source>
        <dbReference type="Pfam" id="PF20250"/>
    </source>
</evidence>
<reference evidence="3" key="1">
    <citation type="journal article" date="2022" name="bioRxiv">
        <title>Thiovibrio frasassiensisgen. nov., sp. nov., an autotrophic, elemental sulfur disproportionating bacterium isolated from sulfidic karst sediment, and proposal of Thiovibrionaceae fam. nov.</title>
        <authorList>
            <person name="Aronson H."/>
            <person name="Thomas C."/>
            <person name="Bhattacharyya M."/>
            <person name="Eckstein S."/>
            <person name="Jensen S."/>
            <person name="Barco R."/>
            <person name="Macalady J."/>
            <person name="Amend J."/>
        </authorList>
    </citation>
    <scope>NUCLEOTIDE SEQUENCE</scope>
    <source>
        <strain evidence="3">RS19-109</strain>
    </source>
</reference>
<dbReference type="InterPro" id="IPR005646">
    <property type="entry name" value="FapA"/>
</dbReference>
<dbReference type="AlphaFoldDB" id="A0A9X4MDI9"/>
<keyword evidence="1" id="KW-0175">Coiled coil</keyword>
<feature type="coiled-coil region" evidence="1">
    <location>
        <begin position="347"/>
        <end position="424"/>
    </location>
</feature>
<dbReference type="Proteomes" id="UP001154240">
    <property type="component" value="Unassembled WGS sequence"/>
</dbReference>
<dbReference type="PANTHER" id="PTHR38032">
    <property type="entry name" value="POLYMERASE-RELATED"/>
    <property type="match status" value="1"/>
</dbReference>
<evidence type="ECO:0000313" key="3">
    <source>
        <dbReference type="EMBL" id="MDG4474582.1"/>
    </source>
</evidence>